<feature type="compositionally biased region" description="Basic and acidic residues" evidence="7">
    <location>
        <begin position="134"/>
        <end position="179"/>
    </location>
</feature>
<evidence type="ECO:0000256" key="3">
    <source>
        <dbReference type="ARBA" id="ARBA00022525"/>
    </source>
</evidence>
<dbReference type="PANTHER" id="PTHR15258">
    <property type="entry name" value="FGF BINDING PROTEIN-RELATED"/>
    <property type="match status" value="1"/>
</dbReference>
<keyword evidence="5" id="KW-1015">Disulfide bond</keyword>
<feature type="signal peptide" evidence="8">
    <location>
        <begin position="1"/>
        <end position="26"/>
    </location>
</feature>
<comment type="subcellular location">
    <subcellularLocation>
        <location evidence="1">Secreted</location>
    </subcellularLocation>
</comment>
<name>H3BEU7_LATCH</name>
<dbReference type="AlphaFoldDB" id="H3BEU7"/>
<reference evidence="9" key="3">
    <citation type="submission" date="2025-09" db="UniProtKB">
        <authorList>
            <consortium name="Ensembl"/>
        </authorList>
    </citation>
    <scope>IDENTIFICATION</scope>
</reference>
<dbReference type="STRING" id="7897.ENSLACP00000020418"/>
<keyword evidence="3" id="KW-0964">Secreted</keyword>
<evidence type="ECO:0000256" key="8">
    <source>
        <dbReference type="SAM" id="SignalP"/>
    </source>
</evidence>
<accession>H3BEU7</accession>
<dbReference type="Proteomes" id="UP000008672">
    <property type="component" value="Unassembled WGS sequence"/>
</dbReference>
<keyword evidence="4 8" id="KW-0732">Signal</keyword>
<evidence type="ECO:0000313" key="9">
    <source>
        <dbReference type="Ensembl" id="ENSLACP00000020418.1"/>
    </source>
</evidence>
<comment type="similarity">
    <text evidence="2">Belongs to the fibroblast growth factor-binding protein family.</text>
</comment>
<evidence type="ECO:0000256" key="6">
    <source>
        <dbReference type="ARBA" id="ARBA00023183"/>
    </source>
</evidence>
<gene>
    <name evidence="9" type="primary">FGFBP3</name>
</gene>
<dbReference type="Ensembl" id="ENSLACT00000020558.1">
    <property type="protein sequence ID" value="ENSLACP00000020418.1"/>
    <property type="gene ID" value="ENSLACG00000017946.1"/>
</dbReference>
<evidence type="ECO:0000256" key="4">
    <source>
        <dbReference type="ARBA" id="ARBA00022729"/>
    </source>
</evidence>
<protein>
    <submittedName>
        <fullName evidence="9">Fibroblast growth factor binding protein 3</fullName>
    </submittedName>
</protein>
<organism evidence="9 10">
    <name type="scientific">Latimeria chalumnae</name>
    <name type="common">Coelacanth</name>
    <dbReference type="NCBI Taxonomy" id="7897"/>
    <lineage>
        <taxon>Eukaryota</taxon>
        <taxon>Metazoa</taxon>
        <taxon>Chordata</taxon>
        <taxon>Craniata</taxon>
        <taxon>Vertebrata</taxon>
        <taxon>Euteleostomi</taxon>
        <taxon>Coelacanthiformes</taxon>
        <taxon>Coelacanthidae</taxon>
        <taxon>Latimeria</taxon>
    </lineage>
</organism>
<dbReference type="InParanoid" id="H3BEU7"/>
<dbReference type="GO" id="GO:0005576">
    <property type="term" value="C:extracellular region"/>
    <property type="evidence" value="ECO:0007669"/>
    <property type="project" value="UniProtKB-SubCell"/>
</dbReference>
<keyword evidence="10" id="KW-1185">Reference proteome</keyword>
<reference evidence="9" key="2">
    <citation type="submission" date="2025-08" db="UniProtKB">
        <authorList>
            <consortium name="Ensembl"/>
        </authorList>
    </citation>
    <scope>IDENTIFICATION</scope>
</reference>
<dbReference type="GO" id="GO:0019838">
    <property type="term" value="F:growth factor binding"/>
    <property type="evidence" value="ECO:0007669"/>
    <property type="project" value="UniProtKB-KW"/>
</dbReference>
<reference evidence="10" key="1">
    <citation type="submission" date="2011-08" db="EMBL/GenBank/DDBJ databases">
        <title>The draft genome of Latimeria chalumnae.</title>
        <authorList>
            <person name="Di Palma F."/>
            <person name="Alfoldi J."/>
            <person name="Johnson J."/>
            <person name="Berlin A."/>
            <person name="Gnerre S."/>
            <person name="Jaffe D."/>
            <person name="MacCallum I."/>
            <person name="Young S."/>
            <person name="Walker B.J."/>
            <person name="Lander E."/>
            <person name="Lindblad-Toh K."/>
        </authorList>
    </citation>
    <scope>NUCLEOTIDE SEQUENCE [LARGE SCALE GENOMIC DNA]</scope>
    <source>
        <strain evidence="10">Wild caught</strain>
    </source>
</reference>
<dbReference type="InterPro" id="IPR010510">
    <property type="entry name" value="FGF1-bd"/>
</dbReference>
<feature type="chain" id="PRO_5003581235" evidence="8">
    <location>
        <begin position="27"/>
        <end position="239"/>
    </location>
</feature>
<keyword evidence="6" id="KW-0340">Growth factor binding</keyword>
<proteinExistence type="inferred from homology"/>
<sequence>DEMRVPCALLTVLLFHCLCSLQEVGAKKEKQAGKRGKIKFPTSGEFITKDSHACTWEISGDEEISLLVICPQQDNNYWCKYTGQPHQCLSYNTRTSQYWKQILGKLKKKKNACEDKTLKSRICKRGPTEAHLRLVEKSFSSGKEERGKSKASGRKKDSEKTAVESKDELVNTGVSEKRGKTGKRKSKPYPTSAKQAEATTSPAGEVNDDDSEFNEDLAEAYCAEKWHSLCSFFVNLWNG</sequence>
<dbReference type="FunCoup" id="H3BEU7">
    <property type="interactions" value="73"/>
</dbReference>
<evidence type="ECO:0000256" key="2">
    <source>
        <dbReference type="ARBA" id="ARBA00008326"/>
    </source>
</evidence>
<feature type="compositionally biased region" description="Polar residues" evidence="7">
    <location>
        <begin position="192"/>
        <end position="202"/>
    </location>
</feature>
<dbReference type="PANTHER" id="PTHR15258:SF3">
    <property type="entry name" value="FIBROBLAST GROWTH FACTOR-BINDING PROTEIN 3"/>
    <property type="match status" value="1"/>
</dbReference>
<evidence type="ECO:0000256" key="5">
    <source>
        <dbReference type="ARBA" id="ARBA00023157"/>
    </source>
</evidence>
<feature type="region of interest" description="Disordered" evidence="7">
    <location>
        <begin position="134"/>
        <end position="210"/>
    </location>
</feature>
<dbReference type="GO" id="GO:0007267">
    <property type="term" value="P:cell-cell signaling"/>
    <property type="evidence" value="ECO:0007669"/>
    <property type="project" value="TreeGrafter"/>
</dbReference>
<dbReference type="eggNOG" id="ENOG502S2Z7">
    <property type="taxonomic scope" value="Eukaryota"/>
</dbReference>
<dbReference type="Pfam" id="PF06473">
    <property type="entry name" value="FGF-BP1"/>
    <property type="match status" value="1"/>
</dbReference>
<dbReference type="Bgee" id="ENSLACG00000017946">
    <property type="expression patterns" value="Expressed in pelvic fin and 6 other cell types or tissues"/>
</dbReference>
<evidence type="ECO:0000256" key="1">
    <source>
        <dbReference type="ARBA" id="ARBA00004613"/>
    </source>
</evidence>
<dbReference type="OMA" id="QCAYRGE"/>
<evidence type="ECO:0000313" key="10">
    <source>
        <dbReference type="Proteomes" id="UP000008672"/>
    </source>
</evidence>
<dbReference type="GeneTree" id="ENSGT00940000154372"/>
<evidence type="ECO:0000256" key="7">
    <source>
        <dbReference type="SAM" id="MobiDB-lite"/>
    </source>
</evidence>
<dbReference type="EMBL" id="AFYH01034815">
    <property type="status" value="NOT_ANNOTATED_CDS"/>
    <property type="molecule type" value="Genomic_DNA"/>
</dbReference>
<dbReference type="HOGENOM" id="CLU_1258682_0_0_1"/>